<sequence length="598" mass="67699">MEQIMALTRQWDIGKQKMSAHGMGLMKEKVRRKWNCWVCHEFDVEEQEFIIGGYVTQIDGRTKCWIGDRVKENLEGEAYMEAIDRAVQWAMEDLNALEEEINIVAYRKDVVGWLTGKQECNWDLRFLRNKLMNWRNNFKRVGVFRDPIFLMAMPKGILDSSGRPFGNKLSEESQDEKTLHLTQNLKVSKRRRSKLIGATTFTVSPVSNCAPLMVETTTTMSFDQHHLLLGHPPPATIPLDVVAIILLKLPVKCLLRFKCTCKCWNELSSDPQFAKDHLQASASDPNRNRFLVMYKVILENNEPQSSLRDYPLSSVFEGSIATTANSPRNLFPCSENVTNFLCGSCDGMFCMTSTTPNCPIVCNPSTGKFKQLPRVGPGITFTYGFGYYRVSYTYKVVAILNGRILGADHFVYTLGTDDDDSWRRIHGLPSCFFKDNSGKFVDGTLNWLAFDGDDKRFIVSLDLGTEQNQTLMLPPVGRIHAGVQFLCSTVLKGSLCIVADCQVDADYWVMKEHGNADSWTLLFRISYCVTGFPLFLKIYMAPICVSDDGDQLLVEYWGKLNVYNSRIGYFKAPEIEVFKGSVLAAGVYTETLMSPTSK</sequence>
<reference evidence="2 3" key="1">
    <citation type="journal article" date="2023" name="Plants (Basel)">
        <title>Bridging the Gap: Combining Genomics and Transcriptomics Approaches to Understand Stylosanthes scabra, an Orphan Legume from the Brazilian Caatinga.</title>
        <authorList>
            <person name="Ferreira-Neto J.R.C."/>
            <person name="da Silva M.D."/>
            <person name="Binneck E."/>
            <person name="de Melo N.F."/>
            <person name="da Silva R.H."/>
            <person name="de Melo A.L.T.M."/>
            <person name="Pandolfi V."/>
            <person name="Bustamante F.O."/>
            <person name="Brasileiro-Vidal A.C."/>
            <person name="Benko-Iseppon A.M."/>
        </authorList>
    </citation>
    <scope>NUCLEOTIDE SEQUENCE [LARGE SCALE GENOMIC DNA]</scope>
    <source>
        <tissue evidence="2">Leaves</tissue>
    </source>
</reference>
<feature type="domain" description="F-box" evidence="1">
    <location>
        <begin position="237"/>
        <end position="277"/>
    </location>
</feature>
<evidence type="ECO:0000259" key="1">
    <source>
        <dbReference type="SMART" id="SM00256"/>
    </source>
</evidence>
<name>A0ABU6ZD87_9FABA</name>
<dbReference type="SMART" id="SM00256">
    <property type="entry name" value="FBOX"/>
    <property type="match status" value="1"/>
</dbReference>
<dbReference type="Proteomes" id="UP001341840">
    <property type="component" value="Unassembled WGS sequence"/>
</dbReference>
<protein>
    <recommendedName>
        <fullName evidence="1">F-box domain-containing protein</fullName>
    </recommendedName>
</protein>
<dbReference type="InterPro" id="IPR017451">
    <property type="entry name" value="F-box-assoc_interact_dom"/>
</dbReference>
<dbReference type="NCBIfam" id="TIGR01640">
    <property type="entry name" value="F_box_assoc_1"/>
    <property type="match status" value="1"/>
</dbReference>
<dbReference type="Pfam" id="PF00646">
    <property type="entry name" value="F-box"/>
    <property type="match status" value="1"/>
</dbReference>
<dbReference type="PANTHER" id="PTHR31672">
    <property type="entry name" value="BNACNNG10540D PROTEIN"/>
    <property type="match status" value="1"/>
</dbReference>
<dbReference type="Gene3D" id="1.20.1280.50">
    <property type="match status" value="1"/>
</dbReference>
<accession>A0ABU6ZD87</accession>
<dbReference type="InterPro" id="IPR013187">
    <property type="entry name" value="F-box-assoc_dom_typ3"/>
</dbReference>
<evidence type="ECO:0000313" key="2">
    <source>
        <dbReference type="EMBL" id="MED6219912.1"/>
    </source>
</evidence>
<dbReference type="InterPro" id="IPR050796">
    <property type="entry name" value="SCF_F-box_component"/>
</dbReference>
<dbReference type="Pfam" id="PF08268">
    <property type="entry name" value="FBA_3"/>
    <property type="match status" value="1"/>
</dbReference>
<dbReference type="EMBL" id="JASCZI010272076">
    <property type="protein sequence ID" value="MED6219912.1"/>
    <property type="molecule type" value="Genomic_DNA"/>
</dbReference>
<keyword evidence="3" id="KW-1185">Reference proteome</keyword>
<organism evidence="2 3">
    <name type="scientific">Stylosanthes scabra</name>
    <dbReference type="NCBI Taxonomy" id="79078"/>
    <lineage>
        <taxon>Eukaryota</taxon>
        <taxon>Viridiplantae</taxon>
        <taxon>Streptophyta</taxon>
        <taxon>Embryophyta</taxon>
        <taxon>Tracheophyta</taxon>
        <taxon>Spermatophyta</taxon>
        <taxon>Magnoliopsida</taxon>
        <taxon>eudicotyledons</taxon>
        <taxon>Gunneridae</taxon>
        <taxon>Pentapetalae</taxon>
        <taxon>rosids</taxon>
        <taxon>fabids</taxon>
        <taxon>Fabales</taxon>
        <taxon>Fabaceae</taxon>
        <taxon>Papilionoideae</taxon>
        <taxon>50 kb inversion clade</taxon>
        <taxon>dalbergioids sensu lato</taxon>
        <taxon>Dalbergieae</taxon>
        <taxon>Pterocarpus clade</taxon>
        <taxon>Stylosanthes</taxon>
    </lineage>
</organism>
<proteinExistence type="predicted"/>
<dbReference type="SUPFAM" id="SSF81383">
    <property type="entry name" value="F-box domain"/>
    <property type="match status" value="1"/>
</dbReference>
<dbReference type="InterPro" id="IPR036047">
    <property type="entry name" value="F-box-like_dom_sf"/>
</dbReference>
<dbReference type="CDD" id="cd22157">
    <property type="entry name" value="F-box_AtFBW1-like"/>
    <property type="match status" value="1"/>
</dbReference>
<dbReference type="PANTHER" id="PTHR31672:SF13">
    <property type="entry name" value="F-BOX PROTEIN CPR30-LIKE"/>
    <property type="match status" value="1"/>
</dbReference>
<gene>
    <name evidence="2" type="ORF">PIB30_040192</name>
</gene>
<evidence type="ECO:0000313" key="3">
    <source>
        <dbReference type="Proteomes" id="UP001341840"/>
    </source>
</evidence>
<comment type="caution">
    <text evidence="2">The sequence shown here is derived from an EMBL/GenBank/DDBJ whole genome shotgun (WGS) entry which is preliminary data.</text>
</comment>
<dbReference type="InterPro" id="IPR001810">
    <property type="entry name" value="F-box_dom"/>
</dbReference>